<feature type="chain" id="PRO_5043877669" description="NTF2-like domain-containing protein" evidence="1">
    <location>
        <begin position="20"/>
        <end position="188"/>
    </location>
</feature>
<dbReference type="Proteomes" id="UP001358417">
    <property type="component" value="Unassembled WGS sequence"/>
</dbReference>
<reference evidence="3 4" key="1">
    <citation type="submission" date="2023-08" db="EMBL/GenBank/DDBJ databases">
        <title>Black Yeasts Isolated from many extreme environments.</title>
        <authorList>
            <person name="Coleine C."/>
            <person name="Stajich J.E."/>
            <person name="Selbmann L."/>
        </authorList>
    </citation>
    <scope>NUCLEOTIDE SEQUENCE [LARGE SCALE GENOMIC DNA]</scope>
    <source>
        <strain evidence="3 4">CCFEE 5792</strain>
    </source>
</reference>
<keyword evidence="4" id="KW-1185">Reference proteome</keyword>
<keyword evidence="1" id="KW-0732">Signal</keyword>
<dbReference type="EMBL" id="JAVRRD010000025">
    <property type="protein sequence ID" value="KAK5047497.1"/>
    <property type="molecule type" value="Genomic_DNA"/>
</dbReference>
<name>A0AAV9N3Y8_9EURO</name>
<protein>
    <recommendedName>
        <fullName evidence="2">NTF2-like domain-containing protein</fullName>
    </recommendedName>
</protein>
<evidence type="ECO:0000256" key="1">
    <source>
        <dbReference type="SAM" id="SignalP"/>
    </source>
</evidence>
<dbReference type="AlphaFoldDB" id="A0AAV9N3Y8"/>
<gene>
    <name evidence="3" type="ORF">LTR84_006594</name>
</gene>
<feature type="signal peptide" evidence="1">
    <location>
        <begin position="1"/>
        <end position="19"/>
    </location>
</feature>
<evidence type="ECO:0000313" key="3">
    <source>
        <dbReference type="EMBL" id="KAK5047497.1"/>
    </source>
</evidence>
<organism evidence="3 4">
    <name type="scientific">Exophiala bonariae</name>
    <dbReference type="NCBI Taxonomy" id="1690606"/>
    <lineage>
        <taxon>Eukaryota</taxon>
        <taxon>Fungi</taxon>
        <taxon>Dikarya</taxon>
        <taxon>Ascomycota</taxon>
        <taxon>Pezizomycotina</taxon>
        <taxon>Eurotiomycetes</taxon>
        <taxon>Chaetothyriomycetidae</taxon>
        <taxon>Chaetothyriales</taxon>
        <taxon>Herpotrichiellaceae</taxon>
        <taxon>Exophiala</taxon>
    </lineage>
</organism>
<evidence type="ECO:0000259" key="2">
    <source>
        <dbReference type="Pfam" id="PF26534"/>
    </source>
</evidence>
<dbReference type="GeneID" id="89974765"/>
<dbReference type="RefSeq" id="XP_064703041.1">
    <property type="nucleotide sequence ID" value="XM_064850154.1"/>
</dbReference>
<proteinExistence type="predicted"/>
<accession>A0AAV9N3Y8</accession>
<feature type="domain" description="NTF2-like" evidence="2">
    <location>
        <begin position="35"/>
        <end position="182"/>
    </location>
</feature>
<dbReference type="Pfam" id="PF26534">
    <property type="entry name" value="NTF2_7"/>
    <property type="match status" value="1"/>
</dbReference>
<dbReference type="InterPro" id="IPR058645">
    <property type="entry name" value="NTF2-like_dom_7"/>
</dbReference>
<comment type="caution">
    <text evidence="3">The sequence shown here is derived from an EMBL/GenBank/DDBJ whole genome shotgun (WGS) entry which is preliminary data.</text>
</comment>
<evidence type="ECO:0000313" key="4">
    <source>
        <dbReference type="Proteomes" id="UP001358417"/>
    </source>
</evidence>
<sequence>MHAIHLLSALPLLSSVVHARAWFPWGAYAHPVTVKCLTDEQAQDLATRYVSRYDTGAVTTLADLTSIVTTDFTSYDETATGGYSNQPATQGIQEFFDSLTASGPSSFTNAVQYPLFVLHDCNTISYRWQFEAYSTGYNATVPAGKFLKFKGTDIISIDLEKMLVYNATSSGDWINLARELGQIGNFFP</sequence>